<dbReference type="PANTHER" id="PTHR30041:SF8">
    <property type="entry name" value="PROTEIN YFFB"/>
    <property type="match status" value="1"/>
</dbReference>
<dbReference type="PROSITE" id="PS51353">
    <property type="entry name" value="ARSC"/>
    <property type="match status" value="1"/>
</dbReference>
<gene>
    <name evidence="3" type="ORF">SAMN06265379_101933</name>
</gene>
<reference evidence="3 4" key="1">
    <citation type="submission" date="2017-05" db="EMBL/GenBank/DDBJ databases">
        <authorList>
            <person name="Varghese N."/>
            <person name="Submissions S."/>
        </authorList>
    </citation>
    <scope>NUCLEOTIDE SEQUENCE [LARGE SCALE GENOMIC DNA]</scope>
    <source>
        <strain evidence="3 4">DSM 27040</strain>
    </source>
</reference>
<dbReference type="EMBL" id="FXTB01000001">
    <property type="protein sequence ID" value="SMO46435.1"/>
    <property type="molecule type" value="Genomic_DNA"/>
</dbReference>
<dbReference type="InterPro" id="IPR036249">
    <property type="entry name" value="Thioredoxin-like_sf"/>
</dbReference>
<dbReference type="AlphaFoldDB" id="A0A521BH53"/>
<accession>A0A521BH53</accession>
<dbReference type="Gene3D" id="3.40.30.10">
    <property type="entry name" value="Glutaredoxin"/>
    <property type="match status" value="1"/>
</dbReference>
<keyword evidence="4" id="KW-1185">Reference proteome</keyword>
<organism evidence="3 4">
    <name type="scientific">Saccharicrinis carchari</name>
    <dbReference type="NCBI Taxonomy" id="1168039"/>
    <lineage>
        <taxon>Bacteria</taxon>
        <taxon>Pseudomonadati</taxon>
        <taxon>Bacteroidota</taxon>
        <taxon>Bacteroidia</taxon>
        <taxon>Marinilabiliales</taxon>
        <taxon>Marinilabiliaceae</taxon>
        <taxon>Saccharicrinis</taxon>
    </lineage>
</organism>
<sequence length="130" mass="15196">MKKIYHLSTCSTCRRIIKEVGPDSSFILQDLKTEAISAEQLDFIRERTGSYASVFNKQARKYREMELYIQELSEDRIRELILAEYTFLKRPLFIIGNTVFVGNSRKVINEINNFMRVHLSSNKKDKAGLK</sequence>
<dbReference type="InterPro" id="IPR006660">
    <property type="entry name" value="Arsenate_reductase-like"/>
</dbReference>
<name>A0A521BH53_SACCC</name>
<protein>
    <submittedName>
        <fullName evidence="3">Arsenate reductase, glutaredoxin family</fullName>
    </submittedName>
</protein>
<dbReference type="Pfam" id="PF03960">
    <property type="entry name" value="ArsC"/>
    <property type="match status" value="1"/>
</dbReference>
<comment type="similarity">
    <text evidence="1 2">Belongs to the ArsC family.</text>
</comment>
<dbReference type="SUPFAM" id="SSF52833">
    <property type="entry name" value="Thioredoxin-like"/>
    <property type="match status" value="1"/>
</dbReference>
<evidence type="ECO:0000313" key="4">
    <source>
        <dbReference type="Proteomes" id="UP000319040"/>
    </source>
</evidence>
<proteinExistence type="inferred from homology"/>
<dbReference type="PANTHER" id="PTHR30041">
    <property type="entry name" value="ARSENATE REDUCTASE"/>
    <property type="match status" value="1"/>
</dbReference>
<evidence type="ECO:0000256" key="1">
    <source>
        <dbReference type="ARBA" id="ARBA00007198"/>
    </source>
</evidence>
<evidence type="ECO:0000256" key="2">
    <source>
        <dbReference type="PROSITE-ProRule" id="PRU01282"/>
    </source>
</evidence>
<evidence type="ECO:0000313" key="3">
    <source>
        <dbReference type="EMBL" id="SMO46435.1"/>
    </source>
</evidence>
<dbReference type="Proteomes" id="UP000319040">
    <property type="component" value="Unassembled WGS sequence"/>
</dbReference>
<dbReference type="RefSeq" id="WP_142532250.1">
    <property type="nucleotide sequence ID" value="NZ_FXTB01000001.1"/>
</dbReference>
<dbReference type="OrthoDB" id="1120494at2"/>